<dbReference type="Proteomes" id="UP000238218">
    <property type="component" value="Unassembled WGS sequence"/>
</dbReference>
<evidence type="ECO:0000313" key="3">
    <source>
        <dbReference type="Proteomes" id="UP000238218"/>
    </source>
</evidence>
<reference evidence="2 3" key="1">
    <citation type="submission" date="2018-02" db="EMBL/GenBank/DDBJ databases">
        <authorList>
            <person name="Moore K."/>
            <person name="Momper L."/>
        </authorList>
    </citation>
    <scope>NUCLEOTIDE SEQUENCE [LARGE SCALE GENOMIC DNA]</scope>
    <source>
        <strain evidence="2 3">CCALA 015</strain>
    </source>
</reference>
<dbReference type="RefSeq" id="WP_106219303.1">
    <property type="nucleotide sequence ID" value="NZ_PVWP01000001.1"/>
</dbReference>
<protein>
    <submittedName>
        <fullName evidence="2">Uncharacterized protein</fullName>
    </submittedName>
</protein>
<gene>
    <name evidence="2" type="ORF">C7B81_00150</name>
</gene>
<proteinExistence type="predicted"/>
<accession>A0ABX5FB73</accession>
<sequence length="112" mass="11700">MRSSEPANDKDTDAGAAGDGPLPPAPPEGPLTMARLVALEPAALRRLLTTGLRAGLTEAELDAGCAAAATPGQAPADLRALLQQWGWLAWDPDRQRWRTRLGATTPSAPPQV</sequence>
<organism evidence="2 3">
    <name type="scientific">Aphanothece cf. minutissima CCALA 015</name>
    <dbReference type="NCBI Taxonomy" id="2107695"/>
    <lineage>
        <taxon>Bacteria</taxon>
        <taxon>Bacillati</taxon>
        <taxon>Cyanobacteriota</taxon>
        <taxon>Cyanophyceae</taxon>
        <taxon>Oscillatoriophycideae</taxon>
        <taxon>Chroococcales</taxon>
        <taxon>Aphanothecaceae</taxon>
        <taxon>Aphanothece</taxon>
    </lineage>
</organism>
<name>A0ABX5FB73_9CHRO</name>
<comment type="caution">
    <text evidence="2">The sequence shown here is derived from an EMBL/GenBank/DDBJ whole genome shotgun (WGS) entry which is preliminary data.</text>
</comment>
<reference evidence="2 3" key="2">
    <citation type="submission" date="2018-03" db="EMBL/GenBank/DDBJ databases">
        <title>The ancient ancestry and fast evolution of plastids.</title>
        <authorList>
            <person name="Moore K.R."/>
            <person name="Magnabosco C."/>
            <person name="Momper L."/>
            <person name="Gold D.A."/>
            <person name="Bosak T."/>
            <person name="Fournier G.P."/>
        </authorList>
    </citation>
    <scope>NUCLEOTIDE SEQUENCE [LARGE SCALE GENOMIC DNA]</scope>
    <source>
        <strain evidence="2 3">CCALA 015</strain>
    </source>
</reference>
<dbReference type="EMBL" id="PVWP01000001">
    <property type="protein sequence ID" value="PSB39105.1"/>
    <property type="molecule type" value="Genomic_DNA"/>
</dbReference>
<evidence type="ECO:0000256" key="1">
    <source>
        <dbReference type="SAM" id="MobiDB-lite"/>
    </source>
</evidence>
<evidence type="ECO:0000313" key="2">
    <source>
        <dbReference type="EMBL" id="PSB39105.1"/>
    </source>
</evidence>
<keyword evidence="3" id="KW-1185">Reference proteome</keyword>
<feature type="region of interest" description="Disordered" evidence="1">
    <location>
        <begin position="1"/>
        <end position="31"/>
    </location>
</feature>